<gene>
    <name evidence="2" type="ORF">HH216_09525</name>
</gene>
<evidence type="ECO:0000313" key="3">
    <source>
        <dbReference type="Proteomes" id="UP000501128"/>
    </source>
</evidence>
<organism evidence="2 3">
    <name type="scientific">Spirosoma rhododendri</name>
    <dbReference type="NCBI Taxonomy" id="2728024"/>
    <lineage>
        <taxon>Bacteria</taxon>
        <taxon>Pseudomonadati</taxon>
        <taxon>Bacteroidota</taxon>
        <taxon>Cytophagia</taxon>
        <taxon>Cytophagales</taxon>
        <taxon>Cytophagaceae</taxon>
        <taxon>Spirosoma</taxon>
    </lineage>
</organism>
<protein>
    <submittedName>
        <fullName evidence="2">DUF4097 domain-containing protein</fullName>
    </submittedName>
</protein>
<keyword evidence="3" id="KW-1185">Reference proteome</keyword>
<dbReference type="RefSeq" id="WP_169550607.1">
    <property type="nucleotide sequence ID" value="NZ_CP051677.1"/>
</dbReference>
<sequence length="362" mass="38024">MTRNIFVLTCLTAGALSITAFTPTNSIRDDRETPYQTKTFSGNISNVKAETSGGSLTVEGGSGSGAKVEMFVRPNNWNGRDNVDKAEIEDRLKDYDIIIAQEGSTLVASAKRRSNNNNDRATDRWKRSLSISFVFHTPHRVASDLRTSGGSIHLTALTGNQRFRTSGGSLNVDDVQGSLNGQTSGGSIHMDRCQQTERDGGIDLQTSGGSIDARASSGKMRLHTSGGSINLNDLKGDVDAQTSGGSVRGNHLDGDIIANTSGGSVRLSDVAGSVDAHTSAGSIDVSLTELGKYVKLSTSVGSVSVKMPLNKGLTLNLSGNRVNLPSLRGFDGDIQKDRVRGKLNGGGIPVDISANVGSVSIN</sequence>
<dbReference type="Proteomes" id="UP000501128">
    <property type="component" value="Chromosome"/>
</dbReference>
<dbReference type="AlphaFoldDB" id="A0A7L5DJM2"/>
<reference evidence="2 3" key="1">
    <citation type="submission" date="2020-04" db="EMBL/GenBank/DDBJ databases">
        <title>Genome sequencing of novel species.</title>
        <authorList>
            <person name="Heo J."/>
            <person name="Kim S.-J."/>
            <person name="Kim J.-S."/>
            <person name="Hong S.-B."/>
            <person name="Kwon S.-W."/>
        </authorList>
    </citation>
    <scope>NUCLEOTIDE SEQUENCE [LARGE SCALE GENOMIC DNA]</scope>
    <source>
        <strain evidence="2 3">CJU-R4</strain>
    </source>
</reference>
<feature type="signal peptide" evidence="1">
    <location>
        <begin position="1"/>
        <end position="22"/>
    </location>
</feature>
<proteinExistence type="predicted"/>
<dbReference type="PANTHER" id="PTHR34094:SF1">
    <property type="entry name" value="PROTEIN FAM185A"/>
    <property type="match status" value="1"/>
</dbReference>
<accession>A0A7L5DJM2</accession>
<feature type="chain" id="PRO_5029501321" evidence="1">
    <location>
        <begin position="23"/>
        <end position="362"/>
    </location>
</feature>
<dbReference type="KEGG" id="srho:HH216_09525"/>
<dbReference type="EMBL" id="CP051677">
    <property type="protein sequence ID" value="QJD78639.1"/>
    <property type="molecule type" value="Genomic_DNA"/>
</dbReference>
<evidence type="ECO:0000256" key="1">
    <source>
        <dbReference type="SAM" id="SignalP"/>
    </source>
</evidence>
<name>A0A7L5DJM2_9BACT</name>
<keyword evidence="1" id="KW-0732">Signal</keyword>
<dbReference type="PANTHER" id="PTHR34094">
    <property type="match status" value="1"/>
</dbReference>
<evidence type="ECO:0000313" key="2">
    <source>
        <dbReference type="EMBL" id="QJD78639.1"/>
    </source>
</evidence>